<evidence type="ECO:0000313" key="2">
    <source>
        <dbReference type="EMBL" id="SPF51232.1"/>
    </source>
</evidence>
<dbReference type="AlphaFoldDB" id="A0A2U3LH73"/>
<name>A0A2U3LH73_9FIRM</name>
<proteinExistence type="predicted"/>
<dbReference type="Proteomes" id="UP000238916">
    <property type="component" value="Unassembled WGS sequence"/>
</dbReference>
<reference evidence="3" key="1">
    <citation type="submission" date="2018-02" db="EMBL/GenBank/DDBJ databases">
        <authorList>
            <person name="Hausmann B."/>
        </authorList>
    </citation>
    <scope>NUCLEOTIDE SEQUENCE [LARGE SCALE GENOMIC DNA]</scope>
    <source>
        <strain evidence="3">Peat soil MAG SbF1</strain>
    </source>
</reference>
<protein>
    <submittedName>
        <fullName evidence="2">Uncharacterized protein</fullName>
    </submittedName>
</protein>
<evidence type="ECO:0000313" key="3">
    <source>
        <dbReference type="Proteomes" id="UP000238916"/>
    </source>
</evidence>
<feature type="transmembrane region" description="Helical" evidence="1">
    <location>
        <begin position="20"/>
        <end position="40"/>
    </location>
</feature>
<keyword evidence="1" id="KW-0472">Membrane</keyword>
<accession>A0A2U3LH73</accession>
<gene>
    <name evidence="2" type="ORF">SBF1_50116</name>
</gene>
<sequence length="46" mass="4975">MSMWGITDKDAKIIDTLIKVVIALGMIGGGATCYGIFRLVKWSMGL</sequence>
<keyword evidence="1" id="KW-0812">Transmembrane</keyword>
<organism evidence="2 3">
    <name type="scientific">Candidatus Desulfosporosinus infrequens</name>
    <dbReference type="NCBI Taxonomy" id="2043169"/>
    <lineage>
        <taxon>Bacteria</taxon>
        <taxon>Bacillati</taxon>
        <taxon>Bacillota</taxon>
        <taxon>Clostridia</taxon>
        <taxon>Eubacteriales</taxon>
        <taxon>Desulfitobacteriaceae</taxon>
        <taxon>Desulfosporosinus</taxon>
    </lineage>
</organism>
<dbReference type="EMBL" id="OMOF01000445">
    <property type="protein sequence ID" value="SPF51232.1"/>
    <property type="molecule type" value="Genomic_DNA"/>
</dbReference>
<keyword evidence="1" id="KW-1133">Transmembrane helix</keyword>
<evidence type="ECO:0000256" key="1">
    <source>
        <dbReference type="SAM" id="Phobius"/>
    </source>
</evidence>